<dbReference type="Gene3D" id="1.10.10.10">
    <property type="entry name" value="Winged helix-like DNA-binding domain superfamily/Winged helix DNA-binding domain"/>
    <property type="match status" value="1"/>
</dbReference>
<dbReference type="NCBIfam" id="TIGR03433">
    <property type="entry name" value="padR_acidobact"/>
    <property type="match status" value="1"/>
</dbReference>
<dbReference type="EMBL" id="LT629690">
    <property type="protein sequence ID" value="SDF75766.1"/>
    <property type="molecule type" value="Genomic_DNA"/>
</dbReference>
<dbReference type="InterPro" id="IPR036388">
    <property type="entry name" value="WH-like_DNA-bd_sf"/>
</dbReference>
<feature type="domain" description="Transcription regulator PadR N-terminal" evidence="1">
    <location>
        <begin position="17"/>
        <end position="91"/>
    </location>
</feature>
<evidence type="ECO:0000313" key="2">
    <source>
        <dbReference type="EMBL" id="SDF75766.1"/>
    </source>
</evidence>
<dbReference type="InterPro" id="IPR017799">
    <property type="entry name" value="Tscrpt_reg_PadR_acidobac-type"/>
</dbReference>
<dbReference type="PANTHER" id="PTHR33169">
    <property type="entry name" value="PADR-FAMILY TRANSCRIPTIONAL REGULATOR"/>
    <property type="match status" value="1"/>
</dbReference>
<dbReference type="InterPro" id="IPR052509">
    <property type="entry name" value="Metal_resp_DNA-bind_regulator"/>
</dbReference>
<evidence type="ECO:0000313" key="3">
    <source>
        <dbReference type="Proteomes" id="UP000182427"/>
    </source>
</evidence>
<dbReference type="SUPFAM" id="SSF46785">
    <property type="entry name" value="Winged helix' DNA-binding domain"/>
    <property type="match status" value="1"/>
</dbReference>
<organism evidence="2 3">
    <name type="scientific">Terriglobus roseus</name>
    <dbReference type="NCBI Taxonomy" id="392734"/>
    <lineage>
        <taxon>Bacteria</taxon>
        <taxon>Pseudomonadati</taxon>
        <taxon>Acidobacteriota</taxon>
        <taxon>Terriglobia</taxon>
        <taxon>Terriglobales</taxon>
        <taxon>Acidobacteriaceae</taxon>
        <taxon>Terriglobus</taxon>
    </lineage>
</organism>
<proteinExistence type="predicted"/>
<evidence type="ECO:0000259" key="1">
    <source>
        <dbReference type="Pfam" id="PF03551"/>
    </source>
</evidence>
<keyword evidence="3" id="KW-1185">Reference proteome</keyword>
<dbReference type="InterPro" id="IPR036390">
    <property type="entry name" value="WH_DNA-bd_sf"/>
</dbReference>
<gene>
    <name evidence="2" type="ORF">SAMN05444167_3214</name>
</gene>
<name>A0A1G7NP65_9BACT</name>
<sequence>MKKTPIPILQGTLDLMILRTLATMGPQHAYGIASRIEQVSGDQLNLNQGTIYPALIRLEQHGWTQASWGTTENNREAKYYAITKAGLKGLKEETNRWRQMSSVVEKLLAEEQ</sequence>
<dbReference type="AlphaFoldDB" id="A0A1G7NP65"/>
<reference evidence="2 3" key="1">
    <citation type="submission" date="2016-10" db="EMBL/GenBank/DDBJ databases">
        <authorList>
            <person name="de Groot N.N."/>
        </authorList>
    </citation>
    <scope>NUCLEOTIDE SEQUENCE [LARGE SCALE GENOMIC DNA]</scope>
    <source>
        <strain evidence="2 3">GAS232</strain>
    </source>
</reference>
<dbReference type="Proteomes" id="UP000182427">
    <property type="component" value="Chromosome I"/>
</dbReference>
<dbReference type="PANTHER" id="PTHR33169:SF14">
    <property type="entry name" value="TRANSCRIPTIONAL REGULATOR RV3488"/>
    <property type="match status" value="1"/>
</dbReference>
<dbReference type="OrthoDB" id="9791785at2"/>
<dbReference type="InterPro" id="IPR005149">
    <property type="entry name" value="Tscrpt_reg_PadR_N"/>
</dbReference>
<protein>
    <submittedName>
        <fullName evidence="2">Transcriptional regulator, PadR family</fullName>
    </submittedName>
</protein>
<dbReference type="Pfam" id="PF03551">
    <property type="entry name" value="PadR"/>
    <property type="match status" value="1"/>
</dbReference>
<accession>A0A1G7NP65</accession>